<keyword evidence="2" id="KW-1185">Reference proteome</keyword>
<protein>
    <submittedName>
        <fullName evidence="1">Uncharacterized protein</fullName>
    </submittedName>
</protein>
<dbReference type="Proteomes" id="UP000018143">
    <property type="component" value="Unassembled WGS sequence"/>
</dbReference>
<evidence type="ECO:0000313" key="2">
    <source>
        <dbReference type="Proteomes" id="UP000018143"/>
    </source>
</evidence>
<reference evidence="1 2" key="1">
    <citation type="journal article" date="2013" name="Genome Announc.">
        <title>Draft Genome Sequence of Helicobacter fennelliae Strain MRY12-0050, Isolated from a Bacteremia Patient.</title>
        <authorList>
            <person name="Rimbara E."/>
            <person name="Matsui M."/>
            <person name="Mori S."/>
            <person name="Suzuki S."/>
            <person name="Suzuki M."/>
            <person name="Kim H."/>
            <person name="Sekizuka T."/>
            <person name="Kuroda M."/>
            <person name="Shibayama K."/>
        </authorList>
    </citation>
    <scope>NUCLEOTIDE SEQUENCE [LARGE SCALE GENOMIC DNA]</scope>
    <source>
        <strain evidence="1 2">MRY12-0050</strain>
    </source>
</reference>
<comment type="caution">
    <text evidence="1">The sequence shown here is derived from an EMBL/GenBank/DDBJ whole genome shotgun (WGS) entry which is preliminary data.</text>
</comment>
<proteinExistence type="predicted"/>
<accession>T1CSW8</accession>
<evidence type="ECO:0000313" key="1">
    <source>
        <dbReference type="EMBL" id="GAD19919.1"/>
    </source>
</evidence>
<sequence length="37" mass="4297">MFIFIGFIIAKSKKSQTIKSMIKIIKNFIMFNVCILS</sequence>
<dbReference type="AlphaFoldDB" id="T1CSW8"/>
<dbReference type="EMBL" id="BASD01000029">
    <property type="protein sequence ID" value="GAD19919.1"/>
    <property type="molecule type" value="Genomic_DNA"/>
</dbReference>
<name>T1CSW8_9HELI</name>
<organism evidence="1 2">
    <name type="scientific">Helicobacter fennelliae MRY12-0050</name>
    <dbReference type="NCBI Taxonomy" id="1325130"/>
    <lineage>
        <taxon>Bacteria</taxon>
        <taxon>Pseudomonadati</taxon>
        <taxon>Campylobacterota</taxon>
        <taxon>Epsilonproteobacteria</taxon>
        <taxon>Campylobacterales</taxon>
        <taxon>Helicobacteraceae</taxon>
        <taxon>Helicobacter</taxon>
    </lineage>
</organism>
<gene>
    <name evidence="1" type="ORF">HFN_1159</name>
</gene>